<dbReference type="AlphaFoldDB" id="A0AAV8ZJR5"/>
<gene>
    <name evidence="1" type="ORF">NQ314_004912</name>
</gene>
<comment type="caution">
    <text evidence="1">The sequence shown here is derived from an EMBL/GenBank/DDBJ whole genome shotgun (WGS) entry which is preliminary data.</text>
</comment>
<proteinExistence type="predicted"/>
<evidence type="ECO:0000313" key="1">
    <source>
        <dbReference type="EMBL" id="KAJ8964433.1"/>
    </source>
</evidence>
<accession>A0AAV8ZJR5</accession>
<dbReference type="Proteomes" id="UP001162156">
    <property type="component" value="Unassembled WGS sequence"/>
</dbReference>
<sequence>MLEFNHVRDDWIIYQKRLEQYFRANDTKEELKASRLLTLIGPETYVLVKSYCFPEKPSEKSYEQLCDIMIEQFSQQQSV</sequence>
<reference evidence="1" key="1">
    <citation type="journal article" date="2023" name="Insect Mol. Biol.">
        <title>Genome sequencing provides insights into the evolution of gene families encoding plant cell wall-degrading enzymes in longhorned beetles.</title>
        <authorList>
            <person name="Shin N.R."/>
            <person name="Okamura Y."/>
            <person name="Kirsch R."/>
            <person name="Pauchet Y."/>
        </authorList>
    </citation>
    <scope>NUCLEOTIDE SEQUENCE</scope>
    <source>
        <strain evidence="1">RBIC_L_NR</strain>
    </source>
</reference>
<name>A0AAV8ZJR5_9CUCU</name>
<dbReference type="EMBL" id="JANEYF010001353">
    <property type="protein sequence ID" value="KAJ8964433.1"/>
    <property type="molecule type" value="Genomic_DNA"/>
</dbReference>
<keyword evidence="2" id="KW-1185">Reference proteome</keyword>
<protein>
    <submittedName>
        <fullName evidence="1">Uncharacterized protein</fullName>
    </submittedName>
</protein>
<evidence type="ECO:0000313" key="2">
    <source>
        <dbReference type="Proteomes" id="UP001162156"/>
    </source>
</evidence>
<organism evidence="1 2">
    <name type="scientific">Rhamnusium bicolor</name>
    <dbReference type="NCBI Taxonomy" id="1586634"/>
    <lineage>
        <taxon>Eukaryota</taxon>
        <taxon>Metazoa</taxon>
        <taxon>Ecdysozoa</taxon>
        <taxon>Arthropoda</taxon>
        <taxon>Hexapoda</taxon>
        <taxon>Insecta</taxon>
        <taxon>Pterygota</taxon>
        <taxon>Neoptera</taxon>
        <taxon>Endopterygota</taxon>
        <taxon>Coleoptera</taxon>
        <taxon>Polyphaga</taxon>
        <taxon>Cucujiformia</taxon>
        <taxon>Chrysomeloidea</taxon>
        <taxon>Cerambycidae</taxon>
        <taxon>Lepturinae</taxon>
        <taxon>Rhagiini</taxon>
        <taxon>Rhamnusium</taxon>
    </lineage>
</organism>